<dbReference type="SUPFAM" id="SSF46689">
    <property type="entry name" value="Homeodomain-like"/>
    <property type="match status" value="1"/>
</dbReference>
<evidence type="ECO:0000256" key="3">
    <source>
        <dbReference type="ARBA" id="ARBA00023163"/>
    </source>
</evidence>
<proteinExistence type="predicted"/>
<name>A2ELF9_TRIV3</name>
<dbReference type="EMBL" id="DS113422">
    <property type="protein sequence ID" value="EAY06486.1"/>
    <property type="molecule type" value="Genomic_DNA"/>
</dbReference>
<keyword evidence="1" id="KW-0805">Transcription regulation</keyword>
<dbReference type="GO" id="GO:0000978">
    <property type="term" value="F:RNA polymerase II cis-regulatory region sequence-specific DNA binding"/>
    <property type="evidence" value="ECO:0000318"/>
    <property type="project" value="GO_Central"/>
</dbReference>
<keyword evidence="8" id="KW-1185">Reference proteome</keyword>
<dbReference type="SMART" id="SM00717">
    <property type="entry name" value="SANT"/>
    <property type="match status" value="2"/>
</dbReference>
<organism evidence="7 8">
    <name type="scientific">Trichomonas vaginalis (strain ATCC PRA-98 / G3)</name>
    <dbReference type="NCBI Taxonomy" id="412133"/>
    <lineage>
        <taxon>Eukaryota</taxon>
        <taxon>Metamonada</taxon>
        <taxon>Parabasalia</taxon>
        <taxon>Trichomonadida</taxon>
        <taxon>Trichomonadidae</taxon>
        <taxon>Trichomonas</taxon>
    </lineage>
</organism>
<dbReference type="GO" id="GO:0000981">
    <property type="term" value="F:DNA-binding transcription factor activity, RNA polymerase II-specific"/>
    <property type="evidence" value="ECO:0000318"/>
    <property type="project" value="GO_Central"/>
</dbReference>
<keyword evidence="4" id="KW-0539">Nucleus</keyword>
<evidence type="ECO:0000259" key="6">
    <source>
        <dbReference type="PROSITE" id="PS51294"/>
    </source>
</evidence>
<dbReference type="VEuPathDB" id="TrichDB:TVAG_257250"/>
<feature type="domain" description="Myb-like" evidence="5">
    <location>
        <begin position="20"/>
        <end position="66"/>
    </location>
</feature>
<dbReference type="eggNOG" id="KOG0048">
    <property type="taxonomic scope" value="Eukaryota"/>
</dbReference>
<sequence>MCEEQTSKKISQCFGKPHPKTQFTQVEDQQLMKLVQYYGDKNWDIIAHIMGNRNSRQCHDRYVKYLSPGLNKNPWTPEEDVLLIKKYQEIGAKWVMMSKYFNNRTDYSLKNRWKLLRRHNCNVIIFPISEPEGEKENENESSVENVNQVDEVNQLMPDFEFAFDFDF</sequence>
<dbReference type="RefSeq" id="XP_001318709.1">
    <property type="nucleotide sequence ID" value="XM_001318674.1"/>
</dbReference>
<evidence type="ECO:0000313" key="8">
    <source>
        <dbReference type="Proteomes" id="UP000001542"/>
    </source>
</evidence>
<evidence type="ECO:0000256" key="1">
    <source>
        <dbReference type="ARBA" id="ARBA00023015"/>
    </source>
</evidence>
<dbReference type="InterPro" id="IPR017930">
    <property type="entry name" value="Myb_dom"/>
</dbReference>
<dbReference type="OrthoDB" id="2143914at2759"/>
<feature type="domain" description="HTH myb-type" evidence="6">
    <location>
        <begin position="71"/>
        <end position="121"/>
    </location>
</feature>
<protein>
    <submittedName>
        <fullName evidence="7">Myb-like DNA-binding domain containing protein</fullName>
    </submittedName>
</protein>
<dbReference type="STRING" id="5722.A2ELF9"/>
<dbReference type="InterPro" id="IPR009057">
    <property type="entry name" value="Homeodomain-like_sf"/>
</dbReference>
<dbReference type="InterPro" id="IPR051575">
    <property type="entry name" value="Myb-like_DNA-bd"/>
</dbReference>
<feature type="domain" description="Myb-like" evidence="5">
    <location>
        <begin position="67"/>
        <end position="117"/>
    </location>
</feature>
<reference evidence="7" key="1">
    <citation type="submission" date="2006-10" db="EMBL/GenBank/DDBJ databases">
        <authorList>
            <person name="Amadeo P."/>
            <person name="Zhao Q."/>
            <person name="Wortman J."/>
            <person name="Fraser-Liggett C."/>
            <person name="Carlton J."/>
        </authorList>
    </citation>
    <scope>NUCLEOTIDE SEQUENCE</scope>
    <source>
        <strain evidence="7">G3</strain>
    </source>
</reference>
<keyword evidence="2 7" id="KW-0238">DNA-binding</keyword>
<dbReference type="PANTHER" id="PTHR46621">
    <property type="entry name" value="SNRNA-ACTIVATING PROTEIN COMPLEX SUBUNIT 4"/>
    <property type="match status" value="1"/>
</dbReference>
<dbReference type="VEuPathDB" id="TrichDB:TVAGG3_0005480"/>
<dbReference type="PROSITE" id="PS50090">
    <property type="entry name" value="MYB_LIKE"/>
    <property type="match status" value="2"/>
</dbReference>
<dbReference type="GO" id="GO:0006355">
    <property type="term" value="P:regulation of DNA-templated transcription"/>
    <property type="evidence" value="ECO:0000318"/>
    <property type="project" value="GO_Central"/>
</dbReference>
<reference evidence="7" key="2">
    <citation type="journal article" date="2007" name="Science">
        <title>Draft genome sequence of the sexually transmitted pathogen Trichomonas vaginalis.</title>
        <authorList>
            <person name="Carlton J.M."/>
            <person name="Hirt R.P."/>
            <person name="Silva J.C."/>
            <person name="Delcher A.L."/>
            <person name="Schatz M."/>
            <person name="Zhao Q."/>
            <person name="Wortman J.R."/>
            <person name="Bidwell S.L."/>
            <person name="Alsmark U.C.M."/>
            <person name="Besteiro S."/>
            <person name="Sicheritz-Ponten T."/>
            <person name="Noel C.J."/>
            <person name="Dacks J.B."/>
            <person name="Foster P.G."/>
            <person name="Simillion C."/>
            <person name="Van de Peer Y."/>
            <person name="Miranda-Saavedra D."/>
            <person name="Barton G.J."/>
            <person name="Westrop G.D."/>
            <person name="Mueller S."/>
            <person name="Dessi D."/>
            <person name="Fiori P.L."/>
            <person name="Ren Q."/>
            <person name="Paulsen I."/>
            <person name="Zhang H."/>
            <person name="Bastida-Corcuera F.D."/>
            <person name="Simoes-Barbosa A."/>
            <person name="Brown M.T."/>
            <person name="Hayes R.D."/>
            <person name="Mukherjee M."/>
            <person name="Okumura C.Y."/>
            <person name="Schneider R."/>
            <person name="Smith A.J."/>
            <person name="Vanacova S."/>
            <person name="Villalvazo M."/>
            <person name="Haas B.J."/>
            <person name="Pertea M."/>
            <person name="Feldblyum T.V."/>
            <person name="Utterback T.R."/>
            <person name="Shu C.L."/>
            <person name="Osoegawa K."/>
            <person name="de Jong P.J."/>
            <person name="Hrdy I."/>
            <person name="Horvathova L."/>
            <person name="Zubacova Z."/>
            <person name="Dolezal P."/>
            <person name="Malik S.B."/>
            <person name="Logsdon J.M. Jr."/>
            <person name="Henze K."/>
            <person name="Gupta A."/>
            <person name="Wang C.C."/>
            <person name="Dunne R.L."/>
            <person name="Upcroft J.A."/>
            <person name="Upcroft P."/>
            <person name="White O."/>
            <person name="Salzberg S.L."/>
            <person name="Tang P."/>
            <person name="Chiu C.-H."/>
            <person name="Lee Y.-S."/>
            <person name="Embley T.M."/>
            <person name="Coombs G.H."/>
            <person name="Mottram J.C."/>
            <person name="Tachezy J."/>
            <person name="Fraser-Liggett C.M."/>
            <person name="Johnson P.J."/>
        </authorList>
    </citation>
    <scope>NUCLEOTIDE SEQUENCE [LARGE SCALE GENOMIC DNA]</scope>
    <source>
        <strain evidence="7">G3</strain>
    </source>
</reference>
<dbReference type="Pfam" id="PF13921">
    <property type="entry name" value="Myb_DNA-bind_6"/>
    <property type="match status" value="1"/>
</dbReference>
<dbReference type="Proteomes" id="UP000001542">
    <property type="component" value="Unassembled WGS sequence"/>
</dbReference>
<feature type="domain" description="HTH myb-type" evidence="6">
    <location>
        <begin position="15"/>
        <end position="70"/>
    </location>
</feature>
<accession>A2ELF9</accession>
<dbReference type="InterPro" id="IPR001005">
    <property type="entry name" value="SANT/Myb"/>
</dbReference>
<keyword evidence="3" id="KW-0804">Transcription</keyword>
<dbReference type="PROSITE" id="PS51294">
    <property type="entry name" value="HTH_MYB"/>
    <property type="match status" value="2"/>
</dbReference>
<evidence type="ECO:0000256" key="4">
    <source>
        <dbReference type="ARBA" id="ARBA00023242"/>
    </source>
</evidence>
<dbReference type="CDD" id="cd00167">
    <property type="entry name" value="SANT"/>
    <property type="match status" value="2"/>
</dbReference>
<gene>
    <name evidence="7" type="ORF">TVAG_257250</name>
</gene>
<evidence type="ECO:0000256" key="2">
    <source>
        <dbReference type="ARBA" id="ARBA00023125"/>
    </source>
</evidence>
<dbReference type="SMR" id="A2ELF9"/>
<dbReference type="KEGG" id="tva:4764366"/>
<dbReference type="GO" id="GO:0005634">
    <property type="term" value="C:nucleus"/>
    <property type="evidence" value="ECO:0000318"/>
    <property type="project" value="GO_Central"/>
</dbReference>
<dbReference type="Gene3D" id="1.10.10.60">
    <property type="entry name" value="Homeodomain-like"/>
    <property type="match status" value="2"/>
</dbReference>
<dbReference type="PANTHER" id="PTHR46621:SF1">
    <property type="entry name" value="SNRNA-ACTIVATING PROTEIN COMPLEX SUBUNIT 4"/>
    <property type="match status" value="1"/>
</dbReference>
<dbReference type="InParanoid" id="A2ELF9"/>
<dbReference type="AlphaFoldDB" id="A2ELF9"/>
<evidence type="ECO:0000313" key="7">
    <source>
        <dbReference type="EMBL" id="EAY06486.1"/>
    </source>
</evidence>
<evidence type="ECO:0000259" key="5">
    <source>
        <dbReference type="PROSITE" id="PS50090"/>
    </source>
</evidence>